<accession>A0A9P6JFQ0</accession>
<evidence type="ECO:0000256" key="1">
    <source>
        <dbReference type="SAM" id="MobiDB-lite"/>
    </source>
</evidence>
<feature type="non-terminal residue" evidence="2">
    <location>
        <position position="1"/>
    </location>
</feature>
<feature type="compositionally biased region" description="Basic and acidic residues" evidence="1">
    <location>
        <begin position="65"/>
        <end position="75"/>
    </location>
</feature>
<protein>
    <submittedName>
        <fullName evidence="2">Uncharacterized protein</fullName>
    </submittedName>
</protein>
<dbReference type="Proteomes" id="UP000749646">
    <property type="component" value="Unassembled WGS sequence"/>
</dbReference>
<organism evidence="2 3">
    <name type="scientific">Modicella reniformis</name>
    <dbReference type="NCBI Taxonomy" id="1440133"/>
    <lineage>
        <taxon>Eukaryota</taxon>
        <taxon>Fungi</taxon>
        <taxon>Fungi incertae sedis</taxon>
        <taxon>Mucoromycota</taxon>
        <taxon>Mortierellomycotina</taxon>
        <taxon>Mortierellomycetes</taxon>
        <taxon>Mortierellales</taxon>
        <taxon>Mortierellaceae</taxon>
        <taxon>Modicella</taxon>
    </lineage>
</organism>
<feature type="non-terminal residue" evidence="2">
    <location>
        <position position="75"/>
    </location>
</feature>
<proteinExistence type="predicted"/>
<feature type="region of interest" description="Disordered" evidence="1">
    <location>
        <begin position="1"/>
        <end position="75"/>
    </location>
</feature>
<feature type="compositionally biased region" description="Low complexity" evidence="1">
    <location>
        <begin position="47"/>
        <end position="64"/>
    </location>
</feature>
<reference evidence="2" key="1">
    <citation type="journal article" date="2020" name="Fungal Divers.">
        <title>Resolving the Mortierellaceae phylogeny through synthesis of multi-gene phylogenetics and phylogenomics.</title>
        <authorList>
            <person name="Vandepol N."/>
            <person name="Liber J."/>
            <person name="Desiro A."/>
            <person name="Na H."/>
            <person name="Kennedy M."/>
            <person name="Barry K."/>
            <person name="Grigoriev I.V."/>
            <person name="Miller A.N."/>
            <person name="O'Donnell K."/>
            <person name="Stajich J.E."/>
            <person name="Bonito G."/>
        </authorList>
    </citation>
    <scope>NUCLEOTIDE SEQUENCE</scope>
    <source>
        <strain evidence="2">MES-2147</strain>
    </source>
</reference>
<evidence type="ECO:0000313" key="3">
    <source>
        <dbReference type="Proteomes" id="UP000749646"/>
    </source>
</evidence>
<keyword evidence="3" id="KW-1185">Reference proteome</keyword>
<dbReference type="EMBL" id="JAAAHW010004864">
    <property type="protein sequence ID" value="KAF9971071.1"/>
    <property type="molecule type" value="Genomic_DNA"/>
</dbReference>
<feature type="compositionally biased region" description="Polar residues" evidence="1">
    <location>
        <begin position="1"/>
        <end position="26"/>
    </location>
</feature>
<dbReference type="AlphaFoldDB" id="A0A9P6JFQ0"/>
<name>A0A9P6JFQ0_9FUNG</name>
<sequence length="75" mass="7908">DKDPSPSISTLFSSTHTENPAPTSSPHEAIHTETPQGPPKSPADPDTNTPAKKAKKTASSSTRSIADDEVNKKKL</sequence>
<comment type="caution">
    <text evidence="2">The sequence shown here is derived from an EMBL/GenBank/DDBJ whole genome shotgun (WGS) entry which is preliminary data.</text>
</comment>
<evidence type="ECO:0000313" key="2">
    <source>
        <dbReference type="EMBL" id="KAF9971071.1"/>
    </source>
</evidence>
<gene>
    <name evidence="2" type="ORF">BGZ65_010647</name>
</gene>